<evidence type="ECO:0000256" key="6">
    <source>
        <dbReference type="SAM" id="SignalP"/>
    </source>
</evidence>
<evidence type="ECO:0000259" key="7">
    <source>
        <dbReference type="PROSITE" id="PS50106"/>
    </source>
</evidence>
<dbReference type="EMBL" id="CACSII010000020">
    <property type="protein sequence ID" value="CAA0119292.1"/>
    <property type="molecule type" value="Genomic_DNA"/>
</dbReference>
<evidence type="ECO:0000256" key="5">
    <source>
        <dbReference type="RuleBase" id="RU004404"/>
    </source>
</evidence>
<dbReference type="SMART" id="SM00228">
    <property type="entry name" value="PDZ"/>
    <property type="match status" value="1"/>
</dbReference>
<feature type="domain" description="PDZ" evidence="7">
    <location>
        <begin position="244"/>
        <end position="317"/>
    </location>
</feature>
<dbReference type="Pfam" id="PF03572">
    <property type="entry name" value="Peptidase_S41"/>
    <property type="match status" value="1"/>
</dbReference>
<dbReference type="InterPro" id="IPR004447">
    <property type="entry name" value="Peptidase_S41A"/>
</dbReference>
<dbReference type="SMART" id="SM00245">
    <property type="entry name" value="TSPc"/>
    <property type="match status" value="1"/>
</dbReference>
<evidence type="ECO:0000256" key="4">
    <source>
        <dbReference type="ARBA" id="ARBA00022825"/>
    </source>
</evidence>
<comment type="similarity">
    <text evidence="1 5">Belongs to the peptidase S41A family.</text>
</comment>
<dbReference type="Gene3D" id="2.30.42.10">
    <property type="match status" value="1"/>
</dbReference>
<feature type="signal peptide" evidence="6">
    <location>
        <begin position="1"/>
        <end position="28"/>
    </location>
</feature>
<reference evidence="8 9" key="1">
    <citation type="submission" date="2019-11" db="EMBL/GenBank/DDBJ databases">
        <authorList>
            <person name="Holert J."/>
        </authorList>
    </citation>
    <scope>NUCLEOTIDE SEQUENCE [LARGE SCALE GENOMIC DNA]</scope>
    <source>
        <strain evidence="8">BC5_2</strain>
    </source>
</reference>
<dbReference type="CDD" id="cd06782">
    <property type="entry name" value="cpPDZ_CPP-like"/>
    <property type="match status" value="1"/>
</dbReference>
<evidence type="ECO:0000313" key="8">
    <source>
        <dbReference type="EMBL" id="CAA0119292.1"/>
    </source>
</evidence>
<dbReference type="InterPro" id="IPR001478">
    <property type="entry name" value="PDZ"/>
</dbReference>
<evidence type="ECO:0000313" key="9">
    <source>
        <dbReference type="Proteomes" id="UP000434580"/>
    </source>
</evidence>
<organism evidence="8 9">
    <name type="scientific">BD1-7 clade bacterium</name>
    <dbReference type="NCBI Taxonomy" id="2029982"/>
    <lineage>
        <taxon>Bacteria</taxon>
        <taxon>Pseudomonadati</taxon>
        <taxon>Pseudomonadota</taxon>
        <taxon>Gammaproteobacteria</taxon>
        <taxon>Cellvibrionales</taxon>
        <taxon>Spongiibacteraceae</taxon>
        <taxon>BD1-7 clade</taxon>
    </lineage>
</organism>
<dbReference type="SUPFAM" id="SSF50156">
    <property type="entry name" value="PDZ domain-like"/>
    <property type="match status" value="1"/>
</dbReference>
<dbReference type="PANTHER" id="PTHR32060:SF22">
    <property type="entry name" value="CARBOXYL-TERMINAL-PROCESSING PEPTIDASE 3, CHLOROPLASTIC"/>
    <property type="match status" value="1"/>
</dbReference>
<dbReference type="Gene3D" id="3.90.226.10">
    <property type="entry name" value="2-enoyl-CoA Hydratase, Chain A, domain 1"/>
    <property type="match status" value="1"/>
</dbReference>
<keyword evidence="3 5" id="KW-0378">Hydrolase</keyword>
<accession>A0A5S9QMS6</accession>
<dbReference type="FunFam" id="3.90.226.10:FF:000090">
    <property type="entry name" value="Tail-specific protease"/>
    <property type="match status" value="1"/>
</dbReference>
<dbReference type="NCBIfam" id="TIGR00225">
    <property type="entry name" value="prc"/>
    <property type="match status" value="1"/>
</dbReference>
<dbReference type="GO" id="GO:0030288">
    <property type="term" value="C:outer membrane-bounded periplasmic space"/>
    <property type="evidence" value="ECO:0007669"/>
    <property type="project" value="TreeGrafter"/>
</dbReference>
<keyword evidence="2 5" id="KW-0645">Protease</keyword>
<dbReference type="AlphaFoldDB" id="A0A5S9QMS6"/>
<dbReference type="OrthoDB" id="9812068at2"/>
<dbReference type="InterPro" id="IPR036034">
    <property type="entry name" value="PDZ_sf"/>
</dbReference>
<evidence type="ECO:0000256" key="1">
    <source>
        <dbReference type="ARBA" id="ARBA00009179"/>
    </source>
</evidence>
<dbReference type="Proteomes" id="UP000434580">
    <property type="component" value="Unassembled WGS sequence"/>
</dbReference>
<name>A0A5S9QMS6_9GAMM</name>
<dbReference type="PANTHER" id="PTHR32060">
    <property type="entry name" value="TAIL-SPECIFIC PROTEASE"/>
    <property type="match status" value="1"/>
</dbReference>
<dbReference type="GO" id="GO:0007165">
    <property type="term" value="P:signal transduction"/>
    <property type="evidence" value="ECO:0007669"/>
    <property type="project" value="TreeGrafter"/>
</dbReference>
<dbReference type="InterPro" id="IPR040573">
    <property type="entry name" value="TSP_N"/>
</dbReference>
<dbReference type="Pfam" id="PF11818">
    <property type="entry name" value="DUF3340"/>
    <property type="match status" value="1"/>
</dbReference>
<evidence type="ECO:0000256" key="3">
    <source>
        <dbReference type="ARBA" id="ARBA00022801"/>
    </source>
</evidence>
<dbReference type="InterPro" id="IPR029045">
    <property type="entry name" value="ClpP/crotonase-like_dom_sf"/>
</dbReference>
<protein>
    <submittedName>
        <fullName evidence="8">Tail-specific protease</fullName>
        <ecNumber evidence="8">3.4.21.102</ecNumber>
    </submittedName>
</protein>
<dbReference type="Pfam" id="PF17804">
    <property type="entry name" value="TSP_NTD"/>
    <property type="match status" value="1"/>
</dbReference>
<keyword evidence="6" id="KW-0732">Signal</keyword>
<dbReference type="CDD" id="cd07560">
    <property type="entry name" value="Peptidase_S41_CPP"/>
    <property type="match status" value="1"/>
</dbReference>
<feature type="chain" id="PRO_5030138146" evidence="6">
    <location>
        <begin position="29"/>
        <end position="706"/>
    </location>
</feature>
<dbReference type="PROSITE" id="PS50106">
    <property type="entry name" value="PDZ"/>
    <property type="match status" value="1"/>
</dbReference>
<keyword evidence="4 5" id="KW-0720">Serine protease</keyword>
<dbReference type="GO" id="GO:0006508">
    <property type="term" value="P:proteolysis"/>
    <property type="evidence" value="ECO:0007669"/>
    <property type="project" value="UniProtKB-KW"/>
</dbReference>
<dbReference type="SUPFAM" id="SSF52096">
    <property type="entry name" value="ClpP/crotonase"/>
    <property type="match status" value="1"/>
</dbReference>
<evidence type="ECO:0000256" key="2">
    <source>
        <dbReference type="ARBA" id="ARBA00022670"/>
    </source>
</evidence>
<sequence>MNISTHWKKKAATVAFLALSVTPLGVSAANESNPGKLTPSPEHKQTTIEVLEILDSRHFEDLNVDSTLSKEFLDHYIDSVDANRQIFLESDVEGFDKRYASSLDNRLKKGDVAPAYNIFNLYQLRLINELDKVIANLPASINGFDYKKKESMIVDRSKAGWPKTMKDVDDLWRKRVKSAALAMKLQGKTNDEIIETLTKRYKNQLERVKKLNSEDVYQIYMNSFTELYDPHTNYMSPSISKNFDISMSLKLQGIGAMLRMKDDHTEVVRLIPGGPASKQGELRPSDKIVGVAQGVDGEMQDVVGWRLDEVVDLIRGTKGTKVRLEVIPAASAGGDTREQITITRDEVKLEEQSVKKAMLDIKDSEGVTRKIGVLDIPAFYIDFDEARRGNPNYKSTTRDTAKLLNELVREGAEGIIIDLRNNGGGSLREANELTGLFIDKGPSVQIKTSSGRIHLEQKPYFSPYYDKPVVVLINRMSASASEIFAGALQDYARALVIGTDSFGKGTVQSLQPLSHGKLKITESKFYRISGDSTQNRGVVPDVELPAIYDSELVGEGSQDKAMKWDSIAPVINRRMNDYTQVIPLVRERSAKRVAGNEQFQYFNEKMDYQKSLRVDEISLNLDERKNQTEKDKQVRLELTNKQRVAKGEKPFESYDIMEEEFKKKDAEDNSVNKIELDDPYLIEAAAILLDTESIQHHEVAKNAKKK</sequence>
<proteinExistence type="inferred from homology"/>
<dbReference type="InterPro" id="IPR005151">
    <property type="entry name" value="Tail-specific_protease"/>
</dbReference>
<dbReference type="Pfam" id="PF00595">
    <property type="entry name" value="PDZ"/>
    <property type="match status" value="1"/>
</dbReference>
<dbReference type="GO" id="GO:0004252">
    <property type="term" value="F:serine-type endopeptidase activity"/>
    <property type="evidence" value="ECO:0007669"/>
    <property type="project" value="UniProtKB-EC"/>
</dbReference>
<gene>
    <name evidence="8" type="primary">prc</name>
    <name evidence="8" type="ORF">DPBNPPHM_02432</name>
</gene>
<dbReference type="InterPro" id="IPR020992">
    <property type="entry name" value="Tail_Prtase_C"/>
</dbReference>
<dbReference type="EC" id="3.4.21.102" evidence="8"/>